<gene>
    <name evidence="1" type="ORF">GCM10010411_09150</name>
</gene>
<accession>A0ABN3PH36</accession>
<reference evidence="1 2" key="1">
    <citation type="journal article" date="2019" name="Int. J. Syst. Evol. Microbiol.">
        <title>The Global Catalogue of Microorganisms (GCM) 10K type strain sequencing project: providing services to taxonomists for standard genome sequencing and annotation.</title>
        <authorList>
            <consortium name="The Broad Institute Genomics Platform"/>
            <consortium name="The Broad Institute Genome Sequencing Center for Infectious Disease"/>
            <person name="Wu L."/>
            <person name="Ma J."/>
        </authorList>
    </citation>
    <scope>NUCLEOTIDE SEQUENCE [LARGE SCALE GENOMIC DNA]</scope>
    <source>
        <strain evidence="1 2">JCM 6833</strain>
    </source>
</reference>
<keyword evidence="2" id="KW-1185">Reference proteome</keyword>
<comment type="caution">
    <text evidence="1">The sequence shown here is derived from an EMBL/GenBank/DDBJ whole genome shotgun (WGS) entry which is preliminary data.</text>
</comment>
<sequence>MADNWVESLADDLQRWADGRADADDGPIDDLADLRRVDVQGALLLLDLAREELRLTAPADLTPERLRELLLDVFPDEVVAGADEVPAILATAGTLLEFLGESGAVPAGQAAALRAELDRLAPEFAELVARTDTTERQAAAEVITAMMVADRVSLDDQDAVEEWVRAFEALPEDERYARTEEYLRQAEELVVPPVRLAPEAELAAAARASTLTSQVRALAEWAAGRPVTEFGDLGGDDAAAAVAALGLETPRRAPDAPVQDQSDLPELDRLWWAATEAEVLKTVGGVAEAGPSLPELLAGDDETVLGLWLRLFDAVAVPEHEGEDGLDAIELVQNELTGVLIHLYEQEAPSSAKVLADVLIEHVTAAYELSDGHAVATAARQALDWELADLAGWGALEVAGDGYALTPLGVWAVRELLVADGFVAPVVGDLAESTAADLVAGLAWHRQDTADEEIAGWLAGREAEPAAAELLEVMRNGGPGARNLAAAVLHRMDAEIAQQVRDAADHPLVGPYAAVWLNQKTGAPMELERREFAWMFVDTVAGMLETTEPAEAVAAALAGAPAEVELDAMIDEMWRCDHPDTPEVLAALGDHVPDRAVAKAARKAAYKARSGRGGA</sequence>
<dbReference type="EMBL" id="BAAATD010000001">
    <property type="protein sequence ID" value="GAA2578796.1"/>
    <property type="molecule type" value="Genomic_DNA"/>
</dbReference>
<organism evidence="1 2">
    <name type="scientific">Actinomadura fulvescens</name>
    <dbReference type="NCBI Taxonomy" id="46160"/>
    <lineage>
        <taxon>Bacteria</taxon>
        <taxon>Bacillati</taxon>
        <taxon>Actinomycetota</taxon>
        <taxon>Actinomycetes</taxon>
        <taxon>Streptosporangiales</taxon>
        <taxon>Thermomonosporaceae</taxon>
        <taxon>Actinomadura</taxon>
    </lineage>
</organism>
<evidence type="ECO:0000313" key="2">
    <source>
        <dbReference type="Proteomes" id="UP001501509"/>
    </source>
</evidence>
<dbReference type="RefSeq" id="WP_344537918.1">
    <property type="nucleotide sequence ID" value="NZ_BAAATD010000001.1"/>
</dbReference>
<evidence type="ECO:0000313" key="1">
    <source>
        <dbReference type="EMBL" id="GAA2578796.1"/>
    </source>
</evidence>
<name>A0ABN3PH36_9ACTN</name>
<dbReference type="Proteomes" id="UP001501509">
    <property type="component" value="Unassembled WGS sequence"/>
</dbReference>
<proteinExistence type="predicted"/>
<protein>
    <submittedName>
        <fullName evidence="1">Uncharacterized protein</fullName>
    </submittedName>
</protein>